<dbReference type="SUPFAM" id="SSF111331">
    <property type="entry name" value="NAD kinase/diacylglycerol kinase-like"/>
    <property type="match status" value="1"/>
</dbReference>
<dbReference type="Pfam" id="PF01513">
    <property type="entry name" value="NAD_kinase"/>
    <property type="match status" value="1"/>
</dbReference>
<dbReference type="STRING" id="411473.RUMCAL_01729"/>
<feature type="binding site" evidence="6">
    <location>
        <begin position="183"/>
        <end position="188"/>
    </location>
    <ligand>
        <name>NAD(+)</name>
        <dbReference type="ChEBI" id="CHEBI:57540"/>
    </ligand>
</feature>
<dbReference type="GO" id="GO:0019674">
    <property type="term" value="P:NAD+ metabolic process"/>
    <property type="evidence" value="ECO:0007669"/>
    <property type="project" value="InterPro"/>
</dbReference>
<proteinExistence type="inferred from homology"/>
<dbReference type="RefSeq" id="WP_021683198.1">
    <property type="nucleotide sequence ID" value="NZ_KI260469.1"/>
</dbReference>
<evidence type="ECO:0000313" key="7">
    <source>
        <dbReference type="EMBL" id="ERJ95017.1"/>
    </source>
</evidence>
<dbReference type="InterPro" id="IPR016064">
    <property type="entry name" value="NAD/diacylglycerol_kinase_sf"/>
</dbReference>
<organism evidence="7 8">
    <name type="scientific">Ruminococcus callidus ATCC 27760</name>
    <dbReference type="NCBI Taxonomy" id="411473"/>
    <lineage>
        <taxon>Bacteria</taxon>
        <taxon>Bacillati</taxon>
        <taxon>Bacillota</taxon>
        <taxon>Clostridia</taxon>
        <taxon>Eubacteriales</taxon>
        <taxon>Oscillospiraceae</taxon>
        <taxon>Ruminococcus</taxon>
    </lineage>
</organism>
<evidence type="ECO:0000256" key="3">
    <source>
        <dbReference type="ARBA" id="ARBA00022857"/>
    </source>
</evidence>
<keyword evidence="6" id="KW-0963">Cytoplasm</keyword>
<dbReference type="Pfam" id="PF20143">
    <property type="entry name" value="NAD_kinase_C"/>
    <property type="match status" value="1"/>
</dbReference>
<evidence type="ECO:0000256" key="2">
    <source>
        <dbReference type="ARBA" id="ARBA00022777"/>
    </source>
</evidence>
<dbReference type="GO" id="GO:0006741">
    <property type="term" value="P:NADP+ biosynthetic process"/>
    <property type="evidence" value="ECO:0007669"/>
    <property type="project" value="UniProtKB-UniRule"/>
</dbReference>
<evidence type="ECO:0000313" key="8">
    <source>
        <dbReference type="Proteomes" id="UP000016662"/>
    </source>
</evidence>
<dbReference type="PATRIC" id="fig|411473.3.peg.1411"/>
<feature type="binding site" evidence="6">
    <location>
        <position position="170"/>
    </location>
    <ligand>
        <name>NAD(+)</name>
        <dbReference type="ChEBI" id="CHEBI:57540"/>
    </ligand>
</feature>
<dbReference type="EC" id="2.7.1.23" evidence="6"/>
<evidence type="ECO:0000256" key="6">
    <source>
        <dbReference type="HAMAP-Rule" id="MF_00361"/>
    </source>
</evidence>
<dbReference type="Gene3D" id="3.40.50.10330">
    <property type="entry name" value="Probable inorganic polyphosphate/atp-NAD kinase, domain 1"/>
    <property type="match status" value="1"/>
</dbReference>
<dbReference type="PANTHER" id="PTHR20275:SF0">
    <property type="entry name" value="NAD KINASE"/>
    <property type="match status" value="1"/>
</dbReference>
<keyword evidence="3 6" id="KW-0521">NADP</keyword>
<dbReference type="EMBL" id="AWVF01000220">
    <property type="protein sequence ID" value="ERJ95017.1"/>
    <property type="molecule type" value="Genomic_DNA"/>
</dbReference>
<evidence type="ECO:0000256" key="1">
    <source>
        <dbReference type="ARBA" id="ARBA00022679"/>
    </source>
</evidence>
<dbReference type="OrthoDB" id="9774737at2"/>
<dbReference type="Proteomes" id="UP000016662">
    <property type="component" value="Unassembled WGS sequence"/>
</dbReference>
<protein>
    <recommendedName>
        <fullName evidence="6">NAD kinase</fullName>
        <ecNumber evidence="6">2.7.1.23</ecNumber>
    </recommendedName>
    <alternativeName>
        <fullName evidence="6">ATP-dependent NAD kinase</fullName>
    </alternativeName>
</protein>
<dbReference type="HOGENOM" id="CLU_008831_0_0_9"/>
<comment type="similarity">
    <text evidence="6">Belongs to the NAD kinase family.</text>
</comment>
<dbReference type="GO" id="GO:0046872">
    <property type="term" value="F:metal ion binding"/>
    <property type="evidence" value="ECO:0007669"/>
    <property type="project" value="UniProtKB-UniRule"/>
</dbReference>
<dbReference type="GO" id="GO:0051287">
    <property type="term" value="F:NAD binding"/>
    <property type="evidence" value="ECO:0007669"/>
    <property type="project" value="UniProtKB-ARBA"/>
</dbReference>
<dbReference type="eggNOG" id="COG0061">
    <property type="taxonomic scope" value="Bacteria"/>
</dbReference>
<dbReference type="GO" id="GO:0005737">
    <property type="term" value="C:cytoplasm"/>
    <property type="evidence" value="ECO:0007669"/>
    <property type="project" value="UniProtKB-SubCell"/>
</dbReference>
<keyword evidence="6" id="KW-0547">Nucleotide-binding</keyword>
<gene>
    <name evidence="6" type="primary">nadK</name>
    <name evidence="7" type="ORF">RUMCAL_01729</name>
</gene>
<comment type="catalytic activity">
    <reaction evidence="5 6">
        <text>NAD(+) + ATP = ADP + NADP(+) + H(+)</text>
        <dbReference type="Rhea" id="RHEA:18629"/>
        <dbReference type="ChEBI" id="CHEBI:15378"/>
        <dbReference type="ChEBI" id="CHEBI:30616"/>
        <dbReference type="ChEBI" id="CHEBI:57540"/>
        <dbReference type="ChEBI" id="CHEBI:58349"/>
        <dbReference type="ChEBI" id="CHEBI:456216"/>
        <dbReference type="EC" id="2.7.1.23"/>
    </reaction>
</comment>
<keyword evidence="1 6" id="KW-0808">Transferase</keyword>
<feature type="active site" description="Proton acceptor" evidence="6">
    <location>
        <position position="69"/>
    </location>
</feature>
<dbReference type="InterPro" id="IPR017438">
    <property type="entry name" value="ATP-NAD_kinase_N"/>
</dbReference>
<accession>U2KRW7</accession>
<feature type="binding site" evidence="6">
    <location>
        <position position="74"/>
    </location>
    <ligand>
        <name>NAD(+)</name>
        <dbReference type="ChEBI" id="CHEBI:57540"/>
    </ligand>
</feature>
<dbReference type="Gene3D" id="2.60.200.30">
    <property type="entry name" value="Probable inorganic polyphosphate/atp-NAD kinase, domain 2"/>
    <property type="match status" value="1"/>
</dbReference>
<keyword evidence="4 6" id="KW-0520">NAD</keyword>
<keyword evidence="8" id="KW-1185">Reference proteome</keyword>
<dbReference type="InterPro" id="IPR017437">
    <property type="entry name" value="ATP-NAD_kinase_PpnK-typ_C"/>
</dbReference>
<sequence>MKVVLFHHLQKGNAPEVARKVCLALYRNGMEVWADPRCLGLLGDMSFICYAPFLEAVQDADVAVAIGGDGTILHCARHVVGTKAKLLGINTGRLGFLASMEPDQIGEIARLQTGDYRVSKRMLLHGKVLDKTGTCLRELTALNDIVISRNFSRVIEFTVSRNNVVLGEYRADGVIFSTPTGSTAYALSAGGPIIEPEFSCIEMNLICPHSLSARPILFSPHNDLQVSLRVREEYDAYFCADGEKPEPFPEGRVMEISGSDQTLEILDLSGNTFFDSLSRKLMQSLKAGRT</sequence>
<feature type="binding site" evidence="6">
    <location>
        <begin position="69"/>
        <end position="70"/>
    </location>
    <ligand>
        <name>NAD(+)</name>
        <dbReference type="ChEBI" id="CHEBI:57540"/>
    </ligand>
</feature>
<comment type="caution">
    <text evidence="7">The sequence shown here is derived from an EMBL/GenBank/DDBJ whole genome shotgun (WGS) entry which is preliminary data.</text>
</comment>
<dbReference type="PANTHER" id="PTHR20275">
    <property type="entry name" value="NAD KINASE"/>
    <property type="match status" value="1"/>
</dbReference>
<keyword evidence="2 6" id="KW-0418">Kinase</keyword>
<dbReference type="GO" id="GO:0005524">
    <property type="term" value="F:ATP binding"/>
    <property type="evidence" value="ECO:0007669"/>
    <property type="project" value="UniProtKB-KW"/>
</dbReference>
<keyword evidence="6" id="KW-0067">ATP-binding</keyword>
<name>U2KRW7_9FIRM</name>
<comment type="subcellular location">
    <subcellularLocation>
        <location evidence="6">Cytoplasm</location>
    </subcellularLocation>
</comment>
<reference evidence="7 8" key="1">
    <citation type="submission" date="2013-07" db="EMBL/GenBank/DDBJ databases">
        <authorList>
            <person name="Weinstock G."/>
            <person name="Sodergren E."/>
            <person name="Wylie T."/>
            <person name="Fulton L."/>
            <person name="Fulton R."/>
            <person name="Fronick C."/>
            <person name="O'Laughlin M."/>
            <person name="Godfrey J."/>
            <person name="Miner T."/>
            <person name="Herter B."/>
            <person name="Appelbaum E."/>
            <person name="Cordes M."/>
            <person name="Lek S."/>
            <person name="Wollam A."/>
            <person name="Pepin K.H."/>
            <person name="Palsikar V.B."/>
            <person name="Mitreva M."/>
            <person name="Wilson R.K."/>
        </authorList>
    </citation>
    <scope>NUCLEOTIDE SEQUENCE [LARGE SCALE GENOMIC DNA]</scope>
    <source>
        <strain evidence="7 8">ATCC 27760</strain>
    </source>
</reference>
<feature type="binding site" evidence="6">
    <location>
        <position position="172"/>
    </location>
    <ligand>
        <name>NAD(+)</name>
        <dbReference type="ChEBI" id="CHEBI:57540"/>
    </ligand>
</feature>
<dbReference type="AlphaFoldDB" id="U2KRW7"/>
<evidence type="ECO:0000256" key="4">
    <source>
        <dbReference type="ARBA" id="ARBA00023027"/>
    </source>
</evidence>
<dbReference type="InterPro" id="IPR002504">
    <property type="entry name" value="NADK"/>
</dbReference>
<comment type="caution">
    <text evidence="6">Lacks conserved residue(s) required for the propagation of feature annotation.</text>
</comment>
<comment type="function">
    <text evidence="6">Involved in the regulation of the intracellular balance of NAD and NADP, and is a key enzyme in the biosynthesis of NADP. Catalyzes specifically the phosphorylation on 2'-hydroxyl of the adenosine moiety of NAD to yield NADP.</text>
</comment>
<comment type="cofactor">
    <cofactor evidence="6">
        <name>a divalent metal cation</name>
        <dbReference type="ChEBI" id="CHEBI:60240"/>
    </cofactor>
</comment>
<dbReference type="HAMAP" id="MF_00361">
    <property type="entry name" value="NAD_kinase"/>
    <property type="match status" value="1"/>
</dbReference>
<evidence type="ECO:0000256" key="5">
    <source>
        <dbReference type="ARBA" id="ARBA00047925"/>
    </source>
</evidence>
<feature type="binding site" evidence="6">
    <location>
        <position position="153"/>
    </location>
    <ligand>
        <name>NAD(+)</name>
        <dbReference type="ChEBI" id="CHEBI:57540"/>
    </ligand>
</feature>
<feature type="binding site" evidence="6">
    <location>
        <begin position="143"/>
        <end position="144"/>
    </location>
    <ligand>
        <name>NAD(+)</name>
        <dbReference type="ChEBI" id="CHEBI:57540"/>
    </ligand>
</feature>
<dbReference type="GO" id="GO:0003951">
    <property type="term" value="F:NAD+ kinase activity"/>
    <property type="evidence" value="ECO:0007669"/>
    <property type="project" value="UniProtKB-UniRule"/>
</dbReference>